<dbReference type="OrthoDB" id="9809147at2"/>
<gene>
    <name evidence="2" type="ORF">SAMN05660865_01285</name>
</gene>
<dbReference type="InterPro" id="IPR003741">
    <property type="entry name" value="LUD_dom"/>
</dbReference>
<dbReference type="InterPro" id="IPR037171">
    <property type="entry name" value="NagB/RpiA_transferase-like"/>
</dbReference>
<dbReference type="Gene3D" id="3.40.50.10420">
    <property type="entry name" value="NagB/RpiA/CoA transferase-like"/>
    <property type="match status" value="1"/>
</dbReference>
<evidence type="ECO:0000313" key="2">
    <source>
        <dbReference type="EMBL" id="SEF90044.1"/>
    </source>
</evidence>
<dbReference type="RefSeq" id="WP_103896236.1">
    <property type="nucleotide sequence ID" value="NZ_FNUK01000015.1"/>
</dbReference>
<evidence type="ECO:0000313" key="3">
    <source>
        <dbReference type="Proteomes" id="UP000242850"/>
    </source>
</evidence>
<dbReference type="PIRSF" id="PIRSF020269">
    <property type="entry name" value="DUF1121"/>
    <property type="match status" value="1"/>
</dbReference>
<name>A0A1H5VS38_9CLOT</name>
<dbReference type="EMBL" id="FNUK01000015">
    <property type="protein sequence ID" value="SEF90044.1"/>
    <property type="molecule type" value="Genomic_DNA"/>
</dbReference>
<dbReference type="InterPro" id="IPR024185">
    <property type="entry name" value="FTHF_cligase-like_sf"/>
</dbReference>
<proteinExistence type="predicted"/>
<dbReference type="SUPFAM" id="SSF100950">
    <property type="entry name" value="NagB/RpiA/CoA transferase-like"/>
    <property type="match status" value="1"/>
</dbReference>
<dbReference type="PANTHER" id="PTHR36179">
    <property type="entry name" value="LUD_DOM DOMAIN-CONTAINING PROTEIN"/>
    <property type="match status" value="1"/>
</dbReference>
<reference evidence="3" key="1">
    <citation type="submission" date="2016-10" db="EMBL/GenBank/DDBJ databases">
        <authorList>
            <person name="Varghese N."/>
            <person name="Submissions S."/>
        </authorList>
    </citation>
    <scope>NUCLEOTIDE SEQUENCE [LARGE SCALE GENOMIC DNA]</scope>
    <source>
        <strain evidence="3">DSM 5463</strain>
    </source>
</reference>
<keyword evidence="3" id="KW-1185">Reference proteome</keyword>
<dbReference type="AlphaFoldDB" id="A0A1H5VS38"/>
<organism evidence="2 3">
    <name type="scientific">Caloramator fervidus</name>
    <dbReference type="NCBI Taxonomy" id="29344"/>
    <lineage>
        <taxon>Bacteria</taxon>
        <taxon>Bacillati</taxon>
        <taxon>Bacillota</taxon>
        <taxon>Clostridia</taxon>
        <taxon>Eubacteriales</taxon>
        <taxon>Clostridiaceae</taxon>
        <taxon>Caloramator</taxon>
    </lineage>
</organism>
<dbReference type="PANTHER" id="PTHR36179:SF2">
    <property type="entry name" value="LUD DOMAIN-CONTAINING PROTEIN"/>
    <property type="match status" value="1"/>
</dbReference>
<dbReference type="Pfam" id="PF02589">
    <property type="entry name" value="LUD_dom"/>
    <property type="match status" value="1"/>
</dbReference>
<feature type="domain" description="LUD" evidence="1">
    <location>
        <begin position="13"/>
        <end position="207"/>
    </location>
</feature>
<dbReference type="InterPro" id="IPR009501">
    <property type="entry name" value="UCP020269"/>
</dbReference>
<accession>A0A1H5VS38</accession>
<dbReference type="Proteomes" id="UP000242850">
    <property type="component" value="Unassembled WGS sequence"/>
</dbReference>
<sequence length="213" mass="24486">MNQNVNWYLQKRLERVKQALEKNNYEVYIVDDLDEVKSLLSNLIDKKSTVSFGGSMTLLDGGIIDHLRNLDIELLDRYKEGLTKEEILELHRKSFFADYYITSSNAITEQGYLVNLDGNGNRVAAMIFGPKKVIVIAGYNKIVKDLDEAYERVRNYTAPINSKRLLRKTPCVEVAKCLDCNSDERICNHYLVTYRQNVKGRGIVILVKKELGF</sequence>
<protein>
    <submittedName>
        <fullName evidence="2">Uncharacterized ACR, YkgG family COG1556</fullName>
    </submittedName>
</protein>
<evidence type="ECO:0000259" key="1">
    <source>
        <dbReference type="Pfam" id="PF02589"/>
    </source>
</evidence>